<proteinExistence type="predicted"/>
<organism evidence="1 2">
    <name type="scientific">Psychrobacillus glaciei</name>
    <dbReference type="NCBI Taxonomy" id="2283160"/>
    <lineage>
        <taxon>Bacteria</taxon>
        <taxon>Bacillati</taxon>
        <taxon>Bacillota</taxon>
        <taxon>Bacilli</taxon>
        <taxon>Bacillales</taxon>
        <taxon>Bacillaceae</taxon>
        <taxon>Psychrobacillus</taxon>
    </lineage>
</organism>
<dbReference type="Proteomes" id="UP000325517">
    <property type="component" value="Chromosome"/>
</dbReference>
<protein>
    <submittedName>
        <fullName evidence="1">Uncharacterized protein</fullName>
    </submittedName>
</protein>
<reference evidence="1 2" key="1">
    <citation type="submission" date="2018-07" db="EMBL/GenBank/DDBJ databases">
        <title>Complete genome sequence of Psychrobacillus sp. PB01, isolated from iceberg, and comparative genome analysis of Psychrobacillus strains.</title>
        <authorList>
            <person name="Lee P.C."/>
        </authorList>
    </citation>
    <scope>NUCLEOTIDE SEQUENCE [LARGE SCALE GENOMIC DNA]</scope>
    <source>
        <strain evidence="1 2">PB01</strain>
    </source>
</reference>
<accession>A0A5J6SN46</accession>
<dbReference type="RefSeq" id="WP_225986219.1">
    <property type="nucleotide sequence ID" value="NZ_CP031223.1"/>
</dbReference>
<gene>
    <name evidence="1" type="ORF">PB01_08470</name>
</gene>
<dbReference type="AlphaFoldDB" id="A0A5J6SN46"/>
<evidence type="ECO:0000313" key="2">
    <source>
        <dbReference type="Proteomes" id="UP000325517"/>
    </source>
</evidence>
<name>A0A5J6SN46_9BACI</name>
<dbReference type="EMBL" id="CP031223">
    <property type="protein sequence ID" value="QFF98863.1"/>
    <property type="molecule type" value="Genomic_DNA"/>
</dbReference>
<evidence type="ECO:0000313" key="1">
    <source>
        <dbReference type="EMBL" id="QFF98863.1"/>
    </source>
</evidence>
<dbReference type="KEGG" id="psyo:PB01_08470"/>
<keyword evidence="2" id="KW-1185">Reference proteome</keyword>
<sequence length="95" mass="11562">MCQNEFKIHNNKWRKNAKYCSQKCKGNDQSNENHWNYNGPGNRLKDDPDHVSEMRRKLVRNSAKVKNTIRRGKMKRERNMVVEHYFTEWIELPKK</sequence>